<dbReference type="PROSITE" id="PS51257">
    <property type="entry name" value="PROKAR_LIPOPROTEIN"/>
    <property type="match status" value="1"/>
</dbReference>
<dbReference type="AlphaFoldDB" id="A0A1T4NZA0"/>
<dbReference type="EMBL" id="FUXA01000010">
    <property type="protein sequence ID" value="SJZ84604.1"/>
    <property type="molecule type" value="Genomic_DNA"/>
</dbReference>
<evidence type="ECO:0000313" key="1">
    <source>
        <dbReference type="EMBL" id="SJZ84604.1"/>
    </source>
</evidence>
<proteinExistence type="predicted"/>
<sequence>MRILSQCLNHYKIKKVSLVLFSSLLIMSGCGKKGKSEDTKETTEVTATQNDAVSEEQMTLTTETGSSVISMSKPYKRGRAYGNRYINDYFGFSCEFGEDWVLFTDEKIDEINEFQPGSAIDENVAAVLETSHLLDMEAVTQDERSVVTVIAQSTGGYEVSEKEFTESGVDTSADILRQQGYTDISSEIIEDKFCGRTREMINLVATRDGETIYERQFALVNGRYVAILTFRTKSEEDMENTIALFK</sequence>
<name>A0A1T4NZA0_9FIRM</name>
<evidence type="ECO:0000313" key="2">
    <source>
        <dbReference type="Proteomes" id="UP000189857"/>
    </source>
</evidence>
<organism evidence="1 2">
    <name type="scientific">Eubacterium ruminantium</name>
    <dbReference type="NCBI Taxonomy" id="42322"/>
    <lineage>
        <taxon>Bacteria</taxon>
        <taxon>Bacillati</taxon>
        <taxon>Bacillota</taxon>
        <taxon>Clostridia</taxon>
        <taxon>Eubacteriales</taxon>
        <taxon>Eubacteriaceae</taxon>
        <taxon>Eubacterium</taxon>
    </lineage>
</organism>
<dbReference type="Proteomes" id="UP000189857">
    <property type="component" value="Unassembled WGS sequence"/>
</dbReference>
<accession>A0A1T4NZA0</accession>
<keyword evidence="2" id="KW-1185">Reference proteome</keyword>
<protein>
    <submittedName>
        <fullName evidence="1">Uncharacterized protein</fullName>
    </submittedName>
</protein>
<reference evidence="1 2" key="1">
    <citation type="submission" date="2017-02" db="EMBL/GenBank/DDBJ databases">
        <authorList>
            <person name="Peterson S.W."/>
        </authorList>
    </citation>
    <scope>NUCLEOTIDE SEQUENCE [LARGE SCALE GENOMIC DNA]</scope>
    <source>
        <strain evidence="1 2">ATCC 17233</strain>
    </source>
</reference>
<gene>
    <name evidence="1" type="ORF">SAMN02745110_01779</name>
</gene>